<dbReference type="SUPFAM" id="SSF51197">
    <property type="entry name" value="Clavaminate synthase-like"/>
    <property type="match status" value="1"/>
</dbReference>
<dbReference type="EMBL" id="JACJVO010000046">
    <property type="protein sequence ID" value="MBB6735328.1"/>
    <property type="molecule type" value="Genomic_DNA"/>
</dbReference>
<keyword evidence="1" id="KW-0223">Dioxygenase</keyword>
<proteinExistence type="predicted"/>
<dbReference type="Gene3D" id="2.60.120.620">
    <property type="entry name" value="q2cbj1_9rhob like domain"/>
    <property type="match status" value="1"/>
</dbReference>
<evidence type="ECO:0000313" key="2">
    <source>
        <dbReference type="Proteomes" id="UP000564644"/>
    </source>
</evidence>
<dbReference type="PANTHER" id="PTHR20883:SF48">
    <property type="entry name" value="ECTOINE DIOXYGENASE"/>
    <property type="match status" value="1"/>
</dbReference>
<dbReference type="PANTHER" id="PTHR20883">
    <property type="entry name" value="PHYTANOYL-COA DIOXYGENASE DOMAIN CONTAINING 1"/>
    <property type="match status" value="1"/>
</dbReference>
<keyword evidence="2" id="KW-1185">Reference proteome</keyword>
<dbReference type="RefSeq" id="WP_185132980.1">
    <property type="nucleotide sequence ID" value="NZ_JACJVO010000046.1"/>
</dbReference>
<dbReference type="GO" id="GO:0005506">
    <property type="term" value="F:iron ion binding"/>
    <property type="evidence" value="ECO:0007669"/>
    <property type="project" value="UniProtKB-ARBA"/>
</dbReference>
<comment type="caution">
    <text evidence="1">The sequence shown here is derived from an EMBL/GenBank/DDBJ whole genome shotgun (WGS) entry which is preliminary data.</text>
</comment>
<gene>
    <name evidence="1" type="ORF">H7C18_30880</name>
</gene>
<keyword evidence="1" id="KW-0560">Oxidoreductase</keyword>
<dbReference type="InterPro" id="IPR008775">
    <property type="entry name" value="Phytyl_CoA_dOase-like"/>
</dbReference>
<dbReference type="AlphaFoldDB" id="A0A7X0SSH2"/>
<sequence>MNAVHEGRNVRITDEQMKHYEEQGYIIFENLFGPEEIDEVRGPIDEMDAESERALQAKGKDGISQAGQINFTAGLNFRDPKVQRFIADRRLVDITTRILGPDIRLYWDQSVYKRPEAPRDFPWHQDNSYVPTEPIHYVTCWLALEDATLENGCIWVQPGTHRKGFVPHIKTDIGLVCYYGDIEGTPVELKKGSMVAFHSLLFHRSTPNRSKTDTRKGYVMQYSVEGSFNPNTGAIFRNGPLIAKNGQSCYGGFLSKDQI</sequence>
<reference evidence="1 2" key="1">
    <citation type="submission" date="2020-08" db="EMBL/GenBank/DDBJ databases">
        <title>Cohnella phylogeny.</title>
        <authorList>
            <person name="Dunlap C."/>
        </authorList>
    </citation>
    <scope>NUCLEOTIDE SEQUENCE [LARGE SCALE GENOMIC DNA]</scope>
    <source>
        <strain evidence="1 2">CBP 2801</strain>
    </source>
</reference>
<dbReference type="Proteomes" id="UP000564644">
    <property type="component" value="Unassembled WGS sequence"/>
</dbReference>
<organism evidence="1 2">
    <name type="scientific">Cohnella zeiphila</name>
    <dbReference type="NCBI Taxonomy" id="2761120"/>
    <lineage>
        <taxon>Bacteria</taxon>
        <taxon>Bacillati</taxon>
        <taxon>Bacillota</taxon>
        <taxon>Bacilli</taxon>
        <taxon>Bacillales</taxon>
        <taxon>Paenibacillaceae</taxon>
        <taxon>Cohnella</taxon>
    </lineage>
</organism>
<evidence type="ECO:0000313" key="1">
    <source>
        <dbReference type="EMBL" id="MBB6735328.1"/>
    </source>
</evidence>
<dbReference type="Pfam" id="PF05721">
    <property type="entry name" value="PhyH"/>
    <property type="match status" value="1"/>
</dbReference>
<accession>A0A7X0SSH2</accession>
<dbReference type="GO" id="GO:0016706">
    <property type="term" value="F:2-oxoglutarate-dependent dioxygenase activity"/>
    <property type="evidence" value="ECO:0007669"/>
    <property type="project" value="UniProtKB-ARBA"/>
</dbReference>
<protein>
    <submittedName>
        <fullName evidence="1">Phytanoyl-CoA dioxygenase family protein</fullName>
    </submittedName>
</protein>
<name>A0A7X0SSH2_9BACL</name>